<dbReference type="KEGG" id="bxb:DR64_8168"/>
<evidence type="ECO:0000313" key="2">
    <source>
        <dbReference type="EMBL" id="ABE36188.1"/>
    </source>
</evidence>
<dbReference type="InterPro" id="IPR003673">
    <property type="entry name" value="CoA-Trfase_fam_III"/>
</dbReference>
<dbReference type="PANTHER" id="PTHR48207:SF3">
    <property type="entry name" value="SUCCINATE--HYDROXYMETHYLGLUTARATE COA-TRANSFERASE"/>
    <property type="match status" value="1"/>
</dbReference>
<name>Q13IA1_PARXL</name>
<dbReference type="EMBL" id="CP000272">
    <property type="protein sequence ID" value="ABE36188.1"/>
    <property type="molecule type" value="Genomic_DNA"/>
</dbReference>
<dbReference type="KEGG" id="bxe:Bxe_C0265"/>
<dbReference type="RefSeq" id="WP_011493448.1">
    <property type="nucleotide sequence ID" value="NC_007953.1"/>
</dbReference>
<dbReference type="AlphaFoldDB" id="Q13IA1"/>
<protein>
    <submittedName>
        <fullName evidence="2">Alpha-methylacyl-CoA racemase</fullName>
    </submittedName>
</protein>
<dbReference type="Proteomes" id="UP000001817">
    <property type="component" value="Chromosome 3"/>
</dbReference>
<sequence length="408" mass="44336">MAEPKTRPAPLAGITVLDFSKVLAGPVCTQILADMGADVIKVESIEGGDDTRRWPPFRKEGDNQDGTVFLSANRGKRSIAVDLKSTGGRAVIRRLAESADIVIESFGPGVAQRLGVDAGTLHEINPRLVHCSISGFGTEGPMRFAKGYDVILQAFSGMLGIIGNPGDPPIRVPFSPIDQATGYHAVTGILAALFERNRTDRGTAVEASLFDSSVSFMGYLLQSFWERGTEPERHGSGHESLCPYEAFATADKPIMLGIANDALWRSFCELAGIAELGRDPRFATNADRVSNRKETVALVRDILSRRPRDEWVDSLNNAGIPCSPIHTLAELSEHPQLVESGMRLDYGHPTYGKLSGVAQAVKFNGQRATAELPPPLFGEHTREILRRLKLSDHEIDAMRNAGHVFTLT</sequence>
<evidence type="ECO:0000256" key="1">
    <source>
        <dbReference type="ARBA" id="ARBA00022679"/>
    </source>
</evidence>
<dbReference type="Gene3D" id="3.30.1540.10">
    <property type="entry name" value="formyl-coa transferase, domain 3"/>
    <property type="match status" value="1"/>
</dbReference>
<dbReference type="Pfam" id="PF02515">
    <property type="entry name" value="CoA_transf_3"/>
    <property type="match status" value="1"/>
</dbReference>
<dbReference type="STRING" id="266265.Bxe_C0265"/>
<dbReference type="eggNOG" id="COG1804">
    <property type="taxonomic scope" value="Bacteria"/>
</dbReference>
<dbReference type="InterPro" id="IPR044855">
    <property type="entry name" value="CoA-Trfase_III_dom3_sf"/>
</dbReference>
<dbReference type="InterPro" id="IPR023606">
    <property type="entry name" value="CoA-Trfase_III_dom_1_sf"/>
</dbReference>
<proteinExistence type="predicted"/>
<accession>Q13IA1</accession>
<dbReference type="InterPro" id="IPR050483">
    <property type="entry name" value="CoA-transferase_III_domain"/>
</dbReference>
<keyword evidence="1" id="KW-0808">Transferase</keyword>
<evidence type="ECO:0000313" key="3">
    <source>
        <dbReference type="Proteomes" id="UP000001817"/>
    </source>
</evidence>
<keyword evidence="3" id="KW-1185">Reference proteome</keyword>
<dbReference type="Gene3D" id="3.40.50.10540">
    <property type="entry name" value="Crotonobetainyl-coa:carnitine coa-transferase, domain 1"/>
    <property type="match status" value="1"/>
</dbReference>
<dbReference type="PANTHER" id="PTHR48207">
    <property type="entry name" value="SUCCINATE--HYDROXYMETHYLGLUTARATE COA-TRANSFERASE"/>
    <property type="match status" value="1"/>
</dbReference>
<dbReference type="SUPFAM" id="SSF89796">
    <property type="entry name" value="CoA-transferase family III (CaiB/BaiF)"/>
    <property type="match status" value="1"/>
</dbReference>
<dbReference type="OrthoDB" id="5294844at2"/>
<dbReference type="GO" id="GO:0008410">
    <property type="term" value="F:CoA-transferase activity"/>
    <property type="evidence" value="ECO:0007669"/>
    <property type="project" value="TreeGrafter"/>
</dbReference>
<reference evidence="2 3" key="1">
    <citation type="journal article" date="2006" name="Proc. Natl. Acad. Sci. U.S.A.">
        <title>Burkholderia xenovorans LB400 harbors a multi-replicon, 9.73-Mbp genome shaped for versatility.</title>
        <authorList>
            <person name="Chain P.S."/>
            <person name="Denef V.J."/>
            <person name="Konstantinidis K.T."/>
            <person name="Vergez L.M."/>
            <person name="Agullo L."/>
            <person name="Reyes V.L."/>
            <person name="Hauser L."/>
            <person name="Cordova M."/>
            <person name="Gomez L."/>
            <person name="Gonzalez M."/>
            <person name="Land M."/>
            <person name="Lao V."/>
            <person name="Larimer F."/>
            <person name="LiPuma J.J."/>
            <person name="Mahenthiralingam E."/>
            <person name="Malfatti S.A."/>
            <person name="Marx C.J."/>
            <person name="Parnell J.J."/>
            <person name="Ramette A."/>
            <person name="Richardson P."/>
            <person name="Seeger M."/>
            <person name="Smith D."/>
            <person name="Spilker T."/>
            <person name="Sul W.J."/>
            <person name="Tsoi T.V."/>
            <person name="Ulrich L.E."/>
            <person name="Zhulin I.B."/>
            <person name="Tiedje J.M."/>
        </authorList>
    </citation>
    <scope>NUCLEOTIDE SEQUENCE [LARGE SCALE GENOMIC DNA]</scope>
    <source>
        <strain evidence="2 3">LB400</strain>
    </source>
</reference>
<dbReference type="PATRIC" id="fig|266265.5.peg.8045"/>
<organism evidence="2 3">
    <name type="scientific">Paraburkholderia xenovorans (strain LB400)</name>
    <dbReference type="NCBI Taxonomy" id="266265"/>
    <lineage>
        <taxon>Bacteria</taxon>
        <taxon>Pseudomonadati</taxon>
        <taxon>Pseudomonadota</taxon>
        <taxon>Betaproteobacteria</taxon>
        <taxon>Burkholderiales</taxon>
        <taxon>Burkholderiaceae</taxon>
        <taxon>Paraburkholderia</taxon>
    </lineage>
</organism>
<gene>
    <name evidence="2" type="ORF">Bxe_C0265</name>
</gene>